<feature type="compositionally biased region" description="Basic and acidic residues" evidence="1">
    <location>
        <begin position="116"/>
        <end position="125"/>
    </location>
</feature>
<feature type="compositionally biased region" description="Basic and acidic residues" evidence="1">
    <location>
        <begin position="134"/>
        <end position="147"/>
    </location>
</feature>
<evidence type="ECO:0000313" key="4">
    <source>
        <dbReference type="Proteomes" id="UP000295511"/>
    </source>
</evidence>
<protein>
    <submittedName>
        <fullName evidence="3">Uncharacterized protein</fullName>
    </submittedName>
</protein>
<dbReference type="AlphaFoldDB" id="A0A4R5L109"/>
<accession>A0A4R5L109</accession>
<comment type="caution">
    <text evidence="3">The sequence shown here is derived from an EMBL/GenBank/DDBJ whole genome shotgun (WGS) entry which is preliminary data.</text>
</comment>
<gene>
    <name evidence="3" type="ORF">E1809_02180</name>
</gene>
<reference evidence="3 4" key="1">
    <citation type="submission" date="2019-03" db="EMBL/GenBank/DDBJ databases">
        <title>Whole genome sequence of Arthrobacter sp JH1-1.</title>
        <authorList>
            <person name="Trinh H.N."/>
        </authorList>
    </citation>
    <scope>NUCLEOTIDE SEQUENCE [LARGE SCALE GENOMIC DNA]</scope>
    <source>
        <strain evidence="3 4">JH1-1</strain>
    </source>
</reference>
<dbReference type="RefSeq" id="WP_133202599.1">
    <property type="nucleotide sequence ID" value="NZ_SMRU01000002.1"/>
</dbReference>
<sequence>MESPTPANPNNVQRQLAIFDVVRRARGKSLPQIKAMLTKAFTERGLSRQPGAWLDAVASEAAYGKPYIVDLPAAVAANSIAASPDPQVEDDLRKRGILRRSESSTGSQHPSPAARKTTDEGEESGHPATPAAEARNKRDAAHPRRASDTSTRTVLRLIASALLIASAATAVGVALRQRRGRPTSPALAVGACTVNNLEAHTDTHEGRWHNPRVREGR</sequence>
<evidence type="ECO:0000313" key="3">
    <source>
        <dbReference type="EMBL" id="TDG01339.1"/>
    </source>
</evidence>
<keyword evidence="2" id="KW-1133">Transmembrane helix</keyword>
<organism evidence="3 4">
    <name type="scientific">Arthrobacter terricola</name>
    <dbReference type="NCBI Taxonomy" id="2547396"/>
    <lineage>
        <taxon>Bacteria</taxon>
        <taxon>Bacillati</taxon>
        <taxon>Actinomycetota</taxon>
        <taxon>Actinomycetes</taxon>
        <taxon>Micrococcales</taxon>
        <taxon>Micrococcaceae</taxon>
        <taxon>Arthrobacter</taxon>
    </lineage>
</organism>
<keyword evidence="2" id="KW-0812">Transmembrane</keyword>
<dbReference type="EMBL" id="SMRU01000002">
    <property type="protein sequence ID" value="TDG01339.1"/>
    <property type="molecule type" value="Genomic_DNA"/>
</dbReference>
<keyword evidence="4" id="KW-1185">Reference proteome</keyword>
<name>A0A4R5L109_9MICC</name>
<dbReference type="OrthoDB" id="4944427at2"/>
<evidence type="ECO:0000256" key="1">
    <source>
        <dbReference type="SAM" id="MobiDB-lite"/>
    </source>
</evidence>
<proteinExistence type="predicted"/>
<feature type="transmembrane region" description="Helical" evidence="2">
    <location>
        <begin position="154"/>
        <end position="175"/>
    </location>
</feature>
<keyword evidence="2" id="KW-0472">Membrane</keyword>
<feature type="region of interest" description="Disordered" evidence="1">
    <location>
        <begin position="98"/>
        <end position="151"/>
    </location>
</feature>
<dbReference type="Proteomes" id="UP000295511">
    <property type="component" value="Unassembled WGS sequence"/>
</dbReference>
<evidence type="ECO:0000256" key="2">
    <source>
        <dbReference type="SAM" id="Phobius"/>
    </source>
</evidence>